<comment type="caution">
    <text evidence="4">The sequence shown here is derived from an EMBL/GenBank/DDBJ whole genome shotgun (WGS) entry which is preliminary data.</text>
</comment>
<evidence type="ECO:0000313" key="5">
    <source>
        <dbReference type="Proteomes" id="UP001595998"/>
    </source>
</evidence>
<dbReference type="EMBL" id="JBHSEH010000002">
    <property type="protein sequence ID" value="MFC4424705.1"/>
    <property type="molecule type" value="Genomic_DNA"/>
</dbReference>
<evidence type="ECO:0000259" key="3">
    <source>
        <dbReference type="PROSITE" id="PS51186"/>
    </source>
</evidence>
<dbReference type="InterPro" id="IPR016181">
    <property type="entry name" value="Acyl_CoA_acyltransferase"/>
</dbReference>
<gene>
    <name evidence="4" type="ORF">ACFOZ9_00670</name>
</gene>
<dbReference type="PROSITE" id="PS51186">
    <property type="entry name" value="GNAT"/>
    <property type="match status" value="1"/>
</dbReference>
<dbReference type="CDD" id="cd04301">
    <property type="entry name" value="NAT_SF"/>
    <property type="match status" value="1"/>
</dbReference>
<accession>A0ABV8XGJ1</accession>
<keyword evidence="1 4" id="KW-0808">Transferase</keyword>
<dbReference type="Pfam" id="PF00583">
    <property type="entry name" value="Acetyltransf_1"/>
    <property type="match status" value="1"/>
</dbReference>
<sequence>MTDEAMMARRTRTWNEHIGQSGRPVYVAEVGHQVTGFASGGPAPEHPGFDAEVYTLYSLRAVQGRGLGRTLLQTLVRDLQGGGARNLALWVLDLNPTRAWYARQGAREEGEKSVPIPGGELREIRMVWDDLSVLLGG</sequence>
<dbReference type="InterPro" id="IPR050832">
    <property type="entry name" value="Bact_Acetyltransf"/>
</dbReference>
<dbReference type="PANTHER" id="PTHR43877">
    <property type="entry name" value="AMINOALKYLPHOSPHONATE N-ACETYLTRANSFERASE-RELATED-RELATED"/>
    <property type="match status" value="1"/>
</dbReference>
<organism evidence="4 5">
    <name type="scientific">Deinococcus navajonensis</name>
    <dbReference type="NCBI Taxonomy" id="309884"/>
    <lineage>
        <taxon>Bacteria</taxon>
        <taxon>Thermotogati</taxon>
        <taxon>Deinococcota</taxon>
        <taxon>Deinococci</taxon>
        <taxon>Deinococcales</taxon>
        <taxon>Deinococcaceae</taxon>
        <taxon>Deinococcus</taxon>
    </lineage>
</organism>
<protein>
    <submittedName>
        <fullName evidence="4">GNAT family N-acetyltransferase</fullName>
        <ecNumber evidence="4">2.3.-.-</ecNumber>
    </submittedName>
</protein>
<evidence type="ECO:0000256" key="2">
    <source>
        <dbReference type="ARBA" id="ARBA00023315"/>
    </source>
</evidence>
<proteinExistence type="predicted"/>
<dbReference type="RefSeq" id="WP_380035049.1">
    <property type="nucleotide sequence ID" value="NZ_JBHSEH010000002.1"/>
</dbReference>
<name>A0ABV8XGJ1_9DEIO</name>
<feature type="domain" description="N-acetyltransferase" evidence="3">
    <location>
        <begin position="1"/>
        <end position="131"/>
    </location>
</feature>
<dbReference type="SUPFAM" id="SSF55729">
    <property type="entry name" value="Acyl-CoA N-acyltransferases (Nat)"/>
    <property type="match status" value="1"/>
</dbReference>
<dbReference type="GO" id="GO:0016746">
    <property type="term" value="F:acyltransferase activity"/>
    <property type="evidence" value="ECO:0007669"/>
    <property type="project" value="UniProtKB-KW"/>
</dbReference>
<dbReference type="EC" id="2.3.-.-" evidence="4"/>
<dbReference type="Proteomes" id="UP001595998">
    <property type="component" value="Unassembled WGS sequence"/>
</dbReference>
<dbReference type="Gene3D" id="3.40.630.30">
    <property type="match status" value="1"/>
</dbReference>
<reference evidence="5" key="1">
    <citation type="journal article" date="2019" name="Int. J. Syst. Evol. Microbiol.">
        <title>The Global Catalogue of Microorganisms (GCM) 10K type strain sequencing project: providing services to taxonomists for standard genome sequencing and annotation.</title>
        <authorList>
            <consortium name="The Broad Institute Genomics Platform"/>
            <consortium name="The Broad Institute Genome Sequencing Center for Infectious Disease"/>
            <person name="Wu L."/>
            <person name="Ma J."/>
        </authorList>
    </citation>
    <scope>NUCLEOTIDE SEQUENCE [LARGE SCALE GENOMIC DNA]</scope>
    <source>
        <strain evidence="5">CCUG 56029</strain>
    </source>
</reference>
<dbReference type="InterPro" id="IPR000182">
    <property type="entry name" value="GNAT_dom"/>
</dbReference>
<evidence type="ECO:0000256" key="1">
    <source>
        <dbReference type="ARBA" id="ARBA00022679"/>
    </source>
</evidence>
<keyword evidence="5" id="KW-1185">Reference proteome</keyword>
<evidence type="ECO:0000313" key="4">
    <source>
        <dbReference type="EMBL" id="MFC4424705.1"/>
    </source>
</evidence>
<keyword evidence="2 4" id="KW-0012">Acyltransferase</keyword>